<keyword evidence="2" id="KW-0732">Signal</keyword>
<accession>A0A9D1JXV1</accession>
<feature type="compositionally biased region" description="Basic residues" evidence="1">
    <location>
        <begin position="53"/>
        <end position="75"/>
    </location>
</feature>
<evidence type="ECO:0000256" key="2">
    <source>
        <dbReference type="SAM" id="SignalP"/>
    </source>
</evidence>
<reference evidence="3" key="1">
    <citation type="submission" date="2020-10" db="EMBL/GenBank/DDBJ databases">
        <authorList>
            <person name="Gilroy R."/>
        </authorList>
    </citation>
    <scope>NUCLEOTIDE SEQUENCE</scope>
    <source>
        <strain evidence="3">CHK152-2871</strain>
    </source>
</reference>
<organism evidence="3 4">
    <name type="scientific">Candidatus Galligastranaerophilus intestinavium</name>
    <dbReference type="NCBI Taxonomy" id="2840836"/>
    <lineage>
        <taxon>Bacteria</taxon>
        <taxon>Candidatus Galligastranaerophilus</taxon>
    </lineage>
</organism>
<proteinExistence type="predicted"/>
<feature type="chain" id="PRO_5039313976" evidence="2">
    <location>
        <begin position="26"/>
        <end position="86"/>
    </location>
</feature>
<reference evidence="3" key="2">
    <citation type="journal article" date="2021" name="PeerJ">
        <title>Extensive microbial diversity within the chicken gut microbiome revealed by metagenomics and culture.</title>
        <authorList>
            <person name="Gilroy R."/>
            <person name="Ravi A."/>
            <person name="Getino M."/>
            <person name="Pursley I."/>
            <person name="Horton D.L."/>
            <person name="Alikhan N.F."/>
            <person name="Baker D."/>
            <person name="Gharbi K."/>
            <person name="Hall N."/>
            <person name="Watson M."/>
            <person name="Adriaenssens E.M."/>
            <person name="Foster-Nyarko E."/>
            <person name="Jarju S."/>
            <person name="Secka A."/>
            <person name="Antonio M."/>
            <person name="Oren A."/>
            <person name="Chaudhuri R.R."/>
            <person name="La Ragione R."/>
            <person name="Hildebrand F."/>
            <person name="Pallen M.J."/>
        </authorList>
    </citation>
    <scope>NUCLEOTIDE SEQUENCE</scope>
    <source>
        <strain evidence="3">CHK152-2871</strain>
    </source>
</reference>
<dbReference type="EMBL" id="DVJQ01000028">
    <property type="protein sequence ID" value="HIS74032.1"/>
    <property type="molecule type" value="Genomic_DNA"/>
</dbReference>
<protein>
    <submittedName>
        <fullName evidence="3">Uncharacterized protein</fullName>
    </submittedName>
</protein>
<feature type="region of interest" description="Disordered" evidence="1">
    <location>
        <begin position="42"/>
        <end position="76"/>
    </location>
</feature>
<dbReference type="AlphaFoldDB" id="A0A9D1JXV1"/>
<evidence type="ECO:0000313" key="3">
    <source>
        <dbReference type="EMBL" id="HIS74032.1"/>
    </source>
</evidence>
<gene>
    <name evidence="3" type="ORF">IAA86_03310</name>
</gene>
<evidence type="ECO:0000256" key="1">
    <source>
        <dbReference type="SAM" id="MobiDB-lite"/>
    </source>
</evidence>
<evidence type="ECO:0000313" key="4">
    <source>
        <dbReference type="Proteomes" id="UP000886865"/>
    </source>
</evidence>
<name>A0A9D1JXV1_9BACT</name>
<dbReference type="Proteomes" id="UP000886865">
    <property type="component" value="Unassembled WGS sequence"/>
</dbReference>
<feature type="signal peptide" evidence="2">
    <location>
        <begin position="1"/>
        <end position="25"/>
    </location>
</feature>
<comment type="caution">
    <text evidence="3">The sequence shown here is derived from an EMBL/GenBank/DDBJ whole genome shotgun (WGS) entry which is preliminary data.</text>
</comment>
<sequence>MLKKISATIICLAITSFLSSTDAHGFTWFGFRNNDTEVFINSSSHNTQPCPANHHHPKKPKKHKHKPKHEKHPQTPHKNCFWWWCK</sequence>